<feature type="compositionally biased region" description="Basic and acidic residues" evidence="4">
    <location>
        <begin position="30"/>
        <end position="45"/>
    </location>
</feature>
<dbReference type="GO" id="GO:0005739">
    <property type="term" value="C:mitochondrion"/>
    <property type="evidence" value="ECO:0007669"/>
    <property type="project" value="UniProtKB-SubCell"/>
</dbReference>
<dbReference type="Gene3D" id="3.10.450.240">
    <property type="match status" value="1"/>
</dbReference>
<feature type="compositionally biased region" description="Low complexity" evidence="4">
    <location>
        <begin position="9"/>
        <end position="21"/>
    </location>
</feature>
<evidence type="ECO:0000313" key="5">
    <source>
        <dbReference type="EMBL" id="KAJ3553200.1"/>
    </source>
</evidence>
<evidence type="ECO:0000256" key="3">
    <source>
        <dbReference type="ARBA" id="ARBA00023128"/>
    </source>
</evidence>
<comment type="caution">
    <text evidence="5">The sequence shown here is derived from an EMBL/GenBank/DDBJ whole genome shotgun (WGS) entry which is preliminary data.</text>
</comment>
<dbReference type="PANTHER" id="PTHR28554">
    <property type="entry name" value="39S RIBOSOMAL PROTEIN L45, MITOCHONDRIAL"/>
    <property type="match status" value="1"/>
</dbReference>
<dbReference type="PANTHER" id="PTHR28554:SF1">
    <property type="entry name" value="LARGE RIBOSOMAL SUBUNIT PROTEIN ML45"/>
    <property type="match status" value="1"/>
</dbReference>
<feature type="region of interest" description="Disordered" evidence="4">
    <location>
        <begin position="1"/>
        <end position="45"/>
    </location>
</feature>
<evidence type="ECO:0000313" key="6">
    <source>
        <dbReference type="Proteomes" id="UP001213000"/>
    </source>
</evidence>
<dbReference type="AlphaFoldDB" id="A0AAD5YK74"/>
<comment type="subcellular location">
    <subcellularLocation>
        <location evidence="1">Mitochondrion</location>
    </subcellularLocation>
</comment>
<name>A0AAD5YK74_9AGAR</name>
<dbReference type="InterPro" id="IPR051975">
    <property type="entry name" value="mtLSU_mL45"/>
</dbReference>
<keyword evidence="2" id="KW-0809">Transit peptide</keyword>
<organism evidence="5 6">
    <name type="scientific">Leucocoprinus birnbaumii</name>
    <dbReference type="NCBI Taxonomy" id="56174"/>
    <lineage>
        <taxon>Eukaryota</taxon>
        <taxon>Fungi</taxon>
        <taxon>Dikarya</taxon>
        <taxon>Basidiomycota</taxon>
        <taxon>Agaricomycotina</taxon>
        <taxon>Agaricomycetes</taxon>
        <taxon>Agaricomycetidae</taxon>
        <taxon>Agaricales</taxon>
        <taxon>Agaricineae</taxon>
        <taxon>Agaricaceae</taxon>
        <taxon>Leucocoprinus</taxon>
    </lineage>
</organism>
<reference evidence="5" key="1">
    <citation type="submission" date="2022-07" db="EMBL/GenBank/DDBJ databases">
        <title>Genome Sequence of Leucocoprinus birnbaumii.</title>
        <authorList>
            <person name="Buettner E."/>
        </authorList>
    </citation>
    <scope>NUCLEOTIDE SEQUENCE</scope>
    <source>
        <strain evidence="5">VT141</strain>
    </source>
</reference>
<protein>
    <recommendedName>
        <fullName evidence="7">Tim44-like domain-containing protein</fullName>
    </recommendedName>
</protein>
<accession>A0AAD5YK74</accession>
<evidence type="ECO:0008006" key="7">
    <source>
        <dbReference type="Google" id="ProtNLM"/>
    </source>
</evidence>
<evidence type="ECO:0000256" key="2">
    <source>
        <dbReference type="ARBA" id="ARBA00022946"/>
    </source>
</evidence>
<gene>
    <name evidence="5" type="ORF">NP233_g12700</name>
</gene>
<keyword evidence="3" id="KW-0496">Mitochondrion</keyword>
<dbReference type="Proteomes" id="UP001213000">
    <property type="component" value="Unassembled WGS sequence"/>
</dbReference>
<keyword evidence="6" id="KW-1185">Reference proteome</keyword>
<dbReference type="EMBL" id="JANIEX010001946">
    <property type="protein sequence ID" value="KAJ3553200.1"/>
    <property type="molecule type" value="Genomic_DNA"/>
</dbReference>
<evidence type="ECO:0000256" key="4">
    <source>
        <dbReference type="SAM" id="MobiDB-lite"/>
    </source>
</evidence>
<evidence type="ECO:0000256" key="1">
    <source>
        <dbReference type="ARBA" id="ARBA00004173"/>
    </source>
</evidence>
<sequence length="303" mass="34680">MFLPEDPLAKAAAKTKVPAKASGRGTLPAKDQKQDKAKPKTDKEQLEGLDNMLNYSNNIPMTDVWGQKSETLDGLKGAWKQFMANRQNDIKNMVSLLVLAQANAIPGVNTGYDGFFKRMFQWPFYIFSTRSTKESSWLASTRSLFLDTYKELHHAIAKNDMRTIKYLTSDSFAIDTINTQKKQNTDLSYIWRFHREVNPTQIVSLRCIEAYLATEDPKIGNRLMVHALVKFDTEQSLEIYDRKGQALHQPAQGSTPRDVAVGGPIPAVRRNVVQYFVFEKRMWYDSPWVIREQLWDVPPTKAK</sequence>
<proteinExistence type="predicted"/>